<feature type="region of interest" description="Disordered" evidence="1">
    <location>
        <begin position="8"/>
        <end position="107"/>
    </location>
</feature>
<evidence type="ECO:0000256" key="1">
    <source>
        <dbReference type="SAM" id="MobiDB-lite"/>
    </source>
</evidence>
<proteinExistence type="predicted"/>
<dbReference type="Proteomes" id="UP000299102">
    <property type="component" value="Unassembled WGS sequence"/>
</dbReference>
<gene>
    <name evidence="2" type="ORF">EVAR_19884_1</name>
</gene>
<feature type="compositionally biased region" description="Polar residues" evidence="1">
    <location>
        <begin position="66"/>
        <end position="78"/>
    </location>
</feature>
<dbReference type="EMBL" id="BGZK01000897">
    <property type="protein sequence ID" value="GBP64432.1"/>
    <property type="molecule type" value="Genomic_DNA"/>
</dbReference>
<evidence type="ECO:0000313" key="2">
    <source>
        <dbReference type="EMBL" id="GBP64432.1"/>
    </source>
</evidence>
<accession>A0A4C1XN52</accession>
<name>A0A4C1XN52_EUMVA</name>
<feature type="compositionally biased region" description="Basic and acidic residues" evidence="1">
    <location>
        <begin position="8"/>
        <end position="17"/>
    </location>
</feature>
<comment type="caution">
    <text evidence="2">The sequence shown here is derived from an EMBL/GenBank/DDBJ whole genome shotgun (WGS) entry which is preliminary data.</text>
</comment>
<evidence type="ECO:0000313" key="3">
    <source>
        <dbReference type="Proteomes" id="UP000299102"/>
    </source>
</evidence>
<reference evidence="2 3" key="1">
    <citation type="journal article" date="2019" name="Commun. Biol.">
        <title>The bagworm genome reveals a unique fibroin gene that provides high tensile strength.</title>
        <authorList>
            <person name="Kono N."/>
            <person name="Nakamura H."/>
            <person name="Ohtoshi R."/>
            <person name="Tomita M."/>
            <person name="Numata K."/>
            <person name="Arakawa K."/>
        </authorList>
    </citation>
    <scope>NUCLEOTIDE SEQUENCE [LARGE SCALE GENOMIC DNA]</scope>
</reference>
<sequence length="167" mass="18846">MMYQIIIKDIKHPEIRPSDAAAPRPHPTRPIDKSRTDSGPDLPYGFLGFSPGPREFKGPPAKSNVPLKSSTIAPSLINSKKRKSLTIGHEKNEAKSIRRAPTPYLTPTSNRYELLSVRNDTNEESDMNIEPIIKQQKYLEPVPKIQKLKKNTESKCPNTEKTLIAKY</sequence>
<dbReference type="AlphaFoldDB" id="A0A4C1XN52"/>
<keyword evidence="3" id="KW-1185">Reference proteome</keyword>
<organism evidence="2 3">
    <name type="scientific">Eumeta variegata</name>
    <name type="common">Bagworm moth</name>
    <name type="synonym">Eumeta japonica</name>
    <dbReference type="NCBI Taxonomy" id="151549"/>
    <lineage>
        <taxon>Eukaryota</taxon>
        <taxon>Metazoa</taxon>
        <taxon>Ecdysozoa</taxon>
        <taxon>Arthropoda</taxon>
        <taxon>Hexapoda</taxon>
        <taxon>Insecta</taxon>
        <taxon>Pterygota</taxon>
        <taxon>Neoptera</taxon>
        <taxon>Endopterygota</taxon>
        <taxon>Lepidoptera</taxon>
        <taxon>Glossata</taxon>
        <taxon>Ditrysia</taxon>
        <taxon>Tineoidea</taxon>
        <taxon>Psychidae</taxon>
        <taxon>Oiketicinae</taxon>
        <taxon>Eumeta</taxon>
    </lineage>
</organism>
<protein>
    <submittedName>
        <fullName evidence="2">Uncharacterized protein</fullName>
    </submittedName>
</protein>
<feature type="compositionally biased region" description="Basic and acidic residues" evidence="1">
    <location>
        <begin position="29"/>
        <end position="38"/>
    </location>
</feature>